<dbReference type="EMBL" id="JABEVY010000285">
    <property type="protein sequence ID" value="KAF5238722.1"/>
    <property type="molecule type" value="Genomic_DNA"/>
</dbReference>
<accession>A0A8H4Z1Y3</accession>
<comment type="caution">
    <text evidence="1">The sequence shown here is derived from an EMBL/GenBank/DDBJ whole genome shotgun (WGS) entry which is preliminary data.</text>
</comment>
<dbReference type="AlphaFoldDB" id="A0A8H4Z1Y3"/>
<protein>
    <submittedName>
        <fullName evidence="1">Uncharacterized protein</fullName>
    </submittedName>
</protein>
<reference evidence="1 2" key="1">
    <citation type="journal article" date="2020" name="BMC Genomics">
        <title>Correction to: Identification and distribution of gene clusters required for synthesis of sphingolipid metabolism inhibitors in diverse species of the filamentous fungus Fusarium.</title>
        <authorList>
            <person name="Kim H.S."/>
            <person name="Lohmar J.M."/>
            <person name="Busman M."/>
            <person name="Brown D.W."/>
            <person name="Naumann T.A."/>
            <person name="Divon H.H."/>
            <person name="Lysoe E."/>
            <person name="Uhlig S."/>
            <person name="Proctor R.H."/>
        </authorList>
    </citation>
    <scope>NUCLEOTIDE SEQUENCE [LARGE SCALE GENOMIC DNA]</scope>
    <source>
        <strain evidence="1 2">NRRL 25214</strain>
    </source>
</reference>
<sequence length="420" mass="46236">MDSNNPNKEAISAVDGLLACLIHLDKTGSEPVDPFVSNLCQQLDHYWESLTRLASTHTTPCFIALFNSFNSRKHFYEVAIFTFRNVLVGVKPDSLNAIFSLCSLSYIASCCLQNYDNFRDIEVWQNAIRDPQEREVFINLAGVVWSQASPTPVNDALNSQMSTVIGLGASAHQNATIQSLALGFDFLQDAWLFSDLPNAVWGLDVMPDSSVAIDVENLHRTSSTLEDLQGSAIVSNLICFLTECGDLLHVFSGRGVTSKDLYSCIASTQGGSEAKNVVNASVKRLKSDEASRSLSTAGIVYIVERFVELGYLQTPEELRKYMLCVGRRIIVEDEAFAKFCQSLATDDGLFAAISYSAIFYGSQVNYIMFLPPQLNGSNGGVIFERRNTMAVSGKHASQIHRNSRTQAIDIAILPLSSRHE</sequence>
<organism evidence="1 2">
    <name type="scientific">Fusarium anthophilum</name>
    <dbReference type="NCBI Taxonomy" id="48485"/>
    <lineage>
        <taxon>Eukaryota</taxon>
        <taxon>Fungi</taxon>
        <taxon>Dikarya</taxon>
        <taxon>Ascomycota</taxon>
        <taxon>Pezizomycotina</taxon>
        <taxon>Sordariomycetes</taxon>
        <taxon>Hypocreomycetidae</taxon>
        <taxon>Hypocreales</taxon>
        <taxon>Nectriaceae</taxon>
        <taxon>Fusarium</taxon>
        <taxon>Fusarium fujikuroi species complex</taxon>
    </lineage>
</organism>
<dbReference type="Proteomes" id="UP000573603">
    <property type="component" value="Unassembled WGS sequence"/>
</dbReference>
<name>A0A8H4Z1Y3_9HYPO</name>
<keyword evidence="2" id="KW-1185">Reference proteome</keyword>
<evidence type="ECO:0000313" key="2">
    <source>
        <dbReference type="Proteomes" id="UP000573603"/>
    </source>
</evidence>
<evidence type="ECO:0000313" key="1">
    <source>
        <dbReference type="EMBL" id="KAF5238722.1"/>
    </source>
</evidence>
<gene>
    <name evidence="1" type="ORF">FANTH_10220</name>
</gene>
<proteinExistence type="predicted"/>